<feature type="transmembrane region" description="Helical" evidence="12">
    <location>
        <begin position="181"/>
        <end position="199"/>
    </location>
</feature>
<evidence type="ECO:0000256" key="9">
    <source>
        <dbReference type="ARBA" id="ARBA00023065"/>
    </source>
</evidence>
<evidence type="ECO:0000313" key="16">
    <source>
        <dbReference type="EMBL" id="CAF1589832.1"/>
    </source>
</evidence>
<dbReference type="HAMAP" id="MF_01522">
    <property type="entry name" value="Kup"/>
    <property type="match status" value="1"/>
</dbReference>
<keyword evidence="3" id="KW-1003">Cell membrane</keyword>
<dbReference type="PANTHER" id="PTHR30540">
    <property type="entry name" value="OSMOTIC STRESS POTASSIUM TRANSPORTER"/>
    <property type="match status" value="1"/>
</dbReference>
<feature type="transmembrane region" description="Helical" evidence="12">
    <location>
        <begin position="326"/>
        <end position="351"/>
    </location>
</feature>
<keyword evidence="6" id="KW-0769">Symport</keyword>
<dbReference type="InterPro" id="IPR053951">
    <property type="entry name" value="K_trans_N"/>
</dbReference>
<keyword evidence="2" id="KW-0813">Transport</keyword>
<dbReference type="Proteomes" id="UP000663832">
    <property type="component" value="Unassembled WGS sequence"/>
</dbReference>
<dbReference type="Pfam" id="PF22776">
    <property type="entry name" value="K_trans_C"/>
    <property type="match status" value="1"/>
</dbReference>
<evidence type="ECO:0000259" key="14">
    <source>
        <dbReference type="Pfam" id="PF22776"/>
    </source>
</evidence>
<comment type="caution">
    <text evidence="15">The sequence shown here is derived from an EMBL/GenBank/DDBJ whole genome shotgun (WGS) entry which is preliminary data.</text>
</comment>
<evidence type="ECO:0000256" key="10">
    <source>
        <dbReference type="ARBA" id="ARBA00023136"/>
    </source>
</evidence>
<evidence type="ECO:0000256" key="6">
    <source>
        <dbReference type="ARBA" id="ARBA00022847"/>
    </source>
</evidence>
<dbReference type="GO" id="GO:0016020">
    <property type="term" value="C:membrane"/>
    <property type="evidence" value="ECO:0007669"/>
    <property type="project" value="UniProtKB-SubCell"/>
</dbReference>
<evidence type="ECO:0000256" key="2">
    <source>
        <dbReference type="ARBA" id="ARBA00022448"/>
    </source>
</evidence>
<feature type="transmembrane region" description="Helical" evidence="12">
    <location>
        <begin position="254"/>
        <end position="274"/>
    </location>
</feature>
<dbReference type="AlphaFoldDB" id="A0A815G1G9"/>
<feature type="domain" description="K+ potassium transporter integral membrane" evidence="13">
    <location>
        <begin position="51"/>
        <end position="494"/>
    </location>
</feature>
<feature type="transmembrane region" description="Helical" evidence="12">
    <location>
        <begin position="402"/>
        <end position="423"/>
    </location>
</feature>
<evidence type="ECO:0000256" key="5">
    <source>
        <dbReference type="ARBA" id="ARBA00022692"/>
    </source>
</evidence>
<dbReference type="InterPro" id="IPR023051">
    <property type="entry name" value="Kup"/>
</dbReference>
<keyword evidence="5 12" id="KW-0812">Transmembrane</keyword>
<keyword evidence="7" id="KW-0630">Potassium</keyword>
<keyword evidence="8 12" id="KW-1133">Transmembrane helix</keyword>
<evidence type="ECO:0000313" key="15">
    <source>
        <dbReference type="EMBL" id="CAF1332641.1"/>
    </source>
</evidence>
<keyword evidence="9" id="KW-0406">Ion transport</keyword>
<evidence type="ECO:0000256" key="8">
    <source>
        <dbReference type="ARBA" id="ARBA00022989"/>
    </source>
</evidence>
<dbReference type="PANTHER" id="PTHR30540:SF83">
    <property type="entry name" value="K+ POTASSIUM TRANSPORTER"/>
    <property type="match status" value="1"/>
</dbReference>
<feature type="transmembrane region" description="Helical" evidence="12">
    <location>
        <begin position="461"/>
        <end position="479"/>
    </location>
</feature>
<evidence type="ECO:0000256" key="4">
    <source>
        <dbReference type="ARBA" id="ARBA00022538"/>
    </source>
</evidence>
<dbReference type="InterPro" id="IPR053952">
    <property type="entry name" value="K_trans_C"/>
</dbReference>
<organism evidence="15 18">
    <name type="scientific">Adineta steineri</name>
    <dbReference type="NCBI Taxonomy" id="433720"/>
    <lineage>
        <taxon>Eukaryota</taxon>
        <taxon>Metazoa</taxon>
        <taxon>Spiralia</taxon>
        <taxon>Gnathifera</taxon>
        <taxon>Rotifera</taxon>
        <taxon>Eurotatoria</taxon>
        <taxon>Bdelloidea</taxon>
        <taxon>Adinetida</taxon>
        <taxon>Adinetidae</taxon>
        <taxon>Adineta</taxon>
    </lineage>
</organism>
<feature type="transmembrane region" description="Helical" evidence="12">
    <location>
        <begin position="88"/>
        <end position="110"/>
    </location>
</feature>
<name>A0A815G1G9_9BILA</name>
<dbReference type="GO" id="GO:0015079">
    <property type="term" value="F:potassium ion transmembrane transporter activity"/>
    <property type="evidence" value="ECO:0007669"/>
    <property type="project" value="InterPro"/>
</dbReference>
<evidence type="ECO:0000256" key="12">
    <source>
        <dbReference type="SAM" id="Phobius"/>
    </source>
</evidence>
<evidence type="ECO:0000256" key="3">
    <source>
        <dbReference type="ARBA" id="ARBA00022475"/>
    </source>
</evidence>
<dbReference type="GO" id="GO:0015293">
    <property type="term" value="F:symporter activity"/>
    <property type="evidence" value="ECO:0007669"/>
    <property type="project" value="UniProtKB-KW"/>
</dbReference>
<keyword evidence="4" id="KW-0633">Potassium transport</keyword>
<feature type="transmembrane region" description="Helical" evidence="12">
    <location>
        <begin position="435"/>
        <end position="455"/>
    </location>
</feature>
<dbReference type="OrthoDB" id="504708at2759"/>
<dbReference type="Proteomes" id="UP000663877">
    <property type="component" value="Unassembled WGS sequence"/>
</dbReference>
<protein>
    <recommendedName>
        <fullName evidence="19">Potassium transporter</fullName>
    </recommendedName>
</protein>
<comment type="subcellular location">
    <subcellularLocation>
        <location evidence="1">Membrane</location>
        <topology evidence="1">Multi-pass membrane protein</topology>
    </subcellularLocation>
</comment>
<evidence type="ECO:0000256" key="7">
    <source>
        <dbReference type="ARBA" id="ARBA00022958"/>
    </source>
</evidence>
<dbReference type="InterPro" id="IPR003855">
    <property type="entry name" value="K+_transporter"/>
</dbReference>
<feature type="region of interest" description="Disordered" evidence="11">
    <location>
        <begin position="532"/>
        <end position="559"/>
    </location>
</feature>
<evidence type="ECO:0000256" key="11">
    <source>
        <dbReference type="SAM" id="MobiDB-lite"/>
    </source>
</evidence>
<keyword evidence="10 12" id="KW-0472">Membrane</keyword>
<feature type="transmembrane region" description="Helical" evidence="12">
    <location>
        <begin position="372"/>
        <end position="396"/>
    </location>
</feature>
<accession>A0A815G1G9</accession>
<evidence type="ECO:0000313" key="18">
    <source>
        <dbReference type="Proteomes" id="UP000663877"/>
    </source>
</evidence>
<gene>
    <name evidence="15" type="ORF">BJG266_LOCUS33967</name>
    <name evidence="16" type="ORF">QVE165_LOCUS51096</name>
</gene>
<keyword evidence="17" id="KW-1185">Reference proteome</keyword>
<dbReference type="EMBL" id="CAJNOI010000704">
    <property type="protein sequence ID" value="CAF1332641.1"/>
    <property type="molecule type" value="Genomic_DNA"/>
</dbReference>
<dbReference type="EMBL" id="CAJNOM010001068">
    <property type="protein sequence ID" value="CAF1589832.1"/>
    <property type="molecule type" value="Genomic_DNA"/>
</dbReference>
<feature type="transmembrane region" description="Helical" evidence="12">
    <location>
        <begin position="206"/>
        <end position="227"/>
    </location>
</feature>
<feature type="transmembrane region" description="Helical" evidence="12">
    <location>
        <begin position="140"/>
        <end position="161"/>
    </location>
</feature>
<dbReference type="Pfam" id="PF02705">
    <property type="entry name" value="K_trans"/>
    <property type="match status" value="1"/>
</dbReference>
<evidence type="ECO:0000259" key="13">
    <source>
        <dbReference type="Pfam" id="PF02705"/>
    </source>
</evidence>
<reference evidence="15" key="1">
    <citation type="submission" date="2021-02" db="EMBL/GenBank/DDBJ databases">
        <authorList>
            <person name="Nowell W R."/>
        </authorList>
    </citation>
    <scope>NUCLEOTIDE SEQUENCE</scope>
</reference>
<feature type="domain" description="K+ potassium transporter C-terminal" evidence="14">
    <location>
        <begin position="594"/>
        <end position="749"/>
    </location>
</feature>
<proteinExistence type="inferred from homology"/>
<sequence>MVQSPVMNRNVHIDETGNNNKIKLPFEISEHNIDTTKITPRTNLRVFLSLTIGSLGIIFGDIGTSPLYVLNTIFAENLHPTPQQCIGAISLIIWNLIIVVTIKYAIFILMADNNGEGGTFALCGLLTGENSKLRARAKHVVSIIAILAASLLIGDGAITPAISVLSAIEGLAVTSESLTKWVVPITVVIIIALFFVQMFGTSKIGLTFAPIMLVWFAVIFSIGIWRITFDPTILRAFNPWEAISYLIREKKQGFIQIGGVFLSVTGLEALYADLGHFGRWPIRTSWLAVVLPSVMANYLGQGALIMHHPEYISSPFYNAAPAWARWPMIVLATLATIIASQAIITGVFSLMNQASSLGFAPPLRVIHTSKKVIGQIYVPAINWIIMLITIAITLLFRSSASLAHAYGVTVCSVMCITTILYICVMRYVWNHHWCFVLLFGVFSIIDFYFLAANAIKFLEGAWVALLIAVLFFLIGFCWYHGQTLLRRYLHVHAQTTALVQLSHRLGIESTSEPILTPDNGSLSRRKTLPIEHQAASSDEDDDEEKKSNPKIKILPPISDGDGSSISNRISFIYNVDHTEIDTNSSSKTVCTVTPGLGVFLTTSSRHTPHVFERVLDRMHALPQIAIFLKMEYARIPIVDVSQRLKVRTYGSEQRRIYHITACFGYSEHKIQLPEILKLAARDHNIPIPDDRNVTFFIPAISIRVKHKGWRLFFTKCSLIIYSVLKNMFPFGQKNLQLPHDQTVSVGMVVPL</sequence>
<feature type="transmembrane region" description="Helical" evidence="12">
    <location>
        <begin position="286"/>
        <end position="306"/>
    </location>
</feature>
<evidence type="ECO:0008006" key="19">
    <source>
        <dbReference type="Google" id="ProtNLM"/>
    </source>
</evidence>
<feature type="transmembrane region" description="Helical" evidence="12">
    <location>
        <begin position="46"/>
        <end position="68"/>
    </location>
</feature>
<evidence type="ECO:0000313" key="17">
    <source>
        <dbReference type="Proteomes" id="UP000663832"/>
    </source>
</evidence>
<evidence type="ECO:0000256" key="1">
    <source>
        <dbReference type="ARBA" id="ARBA00004141"/>
    </source>
</evidence>